<evidence type="ECO:0000313" key="6">
    <source>
        <dbReference type="EMBL" id="OCF31905.1"/>
    </source>
</evidence>
<dbReference type="OrthoDB" id="425925at2759"/>
<evidence type="ECO:0000256" key="4">
    <source>
        <dbReference type="SAM" id="MobiDB-lite"/>
    </source>
</evidence>
<protein>
    <recommendedName>
        <fullName evidence="5">GRIP domain-containing protein</fullName>
    </recommendedName>
</protein>
<dbReference type="PANTHER" id="PTHR18921:SF2">
    <property type="entry name" value="THYROID RECEPTOR-INTERACTING PROTEIN 11"/>
    <property type="match status" value="1"/>
</dbReference>
<reference evidence="6 7" key="1">
    <citation type="submission" date="2013-07" db="EMBL/GenBank/DDBJ databases">
        <title>The Genome Sequence of Cryptococcus heveanensis BCC8398.</title>
        <authorList>
            <consortium name="The Broad Institute Genome Sequencing Platform"/>
            <person name="Cuomo C."/>
            <person name="Litvintseva A."/>
            <person name="Chen Y."/>
            <person name="Heitman J."/>
            <person name="Sun S."/>
            <person name="Springer D."/>
            <person name="Dromer F."/>
            <person name="Young S.K."/>
            <person name="Zeng Q."/>
            <person name="Gargeya S."/>
            <person name="Fitzgerald M."/>
            <person name="Abouelleil A."/>
            <person name="Alvarado L."/>
            <person name="Berlin A.M."/>
            <person name="Chapman S.B."/>
            <person name="Dewar J."/>
            <person name="Goldberg J."/>
            <person name="Griggs A."/>
            <person name="Gujja S."/>
            <person name="Hansen M."/>
            <person name="Howarth C."/>
            <person name="Imamovic A."/>
            <person name="Larimer J."/>
            <person name="McCowan C."/>
            <person name="Murphy C."/>
            <person name="Pearson M."/>
            <person name="Priest M."/>
            <person name="Roberts A."/>
            <person name="Saif S."/>
            <person name="Shea T."/>
            <person name="Sykes S."/>
            <person name="Wortman J."/>
            <person name="Nusbaum C."/>
            <person name="Birren B."/>
        </authorList>
    </citation>
    <scope>NUCLEOTIDE SEQUENCE [LARGE SCALE GENOMIC DNA]</scope>
    <source>
        <strain evidence="6 7">BCC8398</strain>
    </source>
</reference>
<dbReference type="GO" id="GO:0006888">
    <property type="term" value="P:endoplasmic reticulum to Golgi vesicle-mediated transport"/>
    <property type="evidence" value="ECO:0007669"/>
    <property type="project" value="TreeGrafter"/>
</dbReference>
<name>A0A1B9GM18_9TREE</name>
<evidence type="ECO:0000313" key="7">
    <source>
        <dbReference type="Proteomes" id="UP000092666"/>
    </source>
</evidence>
<feature type="region of interest" description="Disordered" evidence="4">
    <location>
        <begin position="444"/>
        <end position="570"/>
    </location>
</feature>
<organism evidence="6 7">
    <name type="scientific">Kwoniella heveanensis BCC8398</name>
    <dbReference type="NCBI Taxonomy" id="1296120"/>
    <lineage>
        <taxon>Eukaryota</taxon>
        <taxon>Fungi</taxon>
        <taxon>Dikarya</taxon>
        <taxon>Basidiomycota</taxon>
        <taxon>Agaricomycotina</taxon>
        <taxon>Tremellomycetes</taxon>
        <taxon>Tremellales</taxon>
        <taxon>Cryptococcaceae</taxon>
        <taxon>Kwoniella</taxon>
    </lineage>
</organism>
<dbReference type="PANTHER" id="PTHR18921">
    <property type="entry name" value="MYOSIN HEAVY CHAIN - RELATED"/>
    <property type="match status" value="1"/>
</dbReference>
<feature type="region of interest" description="Disordered" evidence="4">
    <location>
        <begin position="385"/>
        <end position="427"/>
    </location>
</feature>
<evidence type="ECO:0000256" key="2">
    <source>
        <dbReference type="ARBA" id="ARBA00023034"/>
    </source>
</evidence>
<dbReference type="EMBL" id="KI669512">
    <property type="protein sequence ID" value="OCF31905.1"/>
    <property type="molecule type" value="Genomic_DNA"/>
</dbReference>
<dbReference type="PROSITE" id="PS50913">
    <property type="entry name" value="GRIP"/>
    <property type="match status" value="1"/>
</dbReference>
<dbReference type="STRING" id="1296120.A0A1B9GM18"/>
<dbReference type="GO" id="GO:0031267">
    <property type="term" value="F:small GTPase binding"/>
    <property type="evidence" value="ECO:0007669"/>
    <property type="project" value="TreeGrafter"/>
</dbReference>
<evidence type="ECO:0000256" key="3">
    <source>
        <dbReference type="ARBA" id="ARBA00023054"/>
    </source>
</evidence>
<keyword evidence="7" id="KW-1185">Reference proteome</keyword>
<dbReference type="Pfam" id="PF10375">
    <property type="entry name" value="GRAB"/>
    <property type="match status" value="1"/>
</dbReference>
<dbReference type="GO" id="GO:0007030">
    <property type="term" value="P:Golgi organization"/>
    <property type="evidence" value="ECO:0007669"/>
    <property type="project" value="TreeGrafter"/>
</dbReference>
<evidence type="ECO:0000259" key="5">
    <source>
        <dbReference type="PROSITE" id="PS50913"/>
    </source>
</evidence>
<evidence type="ECO:0000256" key="1">
    <source>
        <dbReference type="ARBA" id="ARBA00004555"/>
    </source>
</evidence>
<dbReference type="Proteomes" id="UP000092666">
    <property type="component" value="Unassembled WGS sequence"/>
</dbReference>
<feature type="compositionally biased region" description="Basic and acidic residues" evidence="4">
    <location>
        <begin position="404"/>
        <end position="423"/>
    </location>
</feature>
<reference evidence="7" key="2">
    <citation type="submission" date="2013-12" db="EMBL/GenBank/DDBJ databases">
        <title>Evolution of pathogenesis and genome organization in the Tremellales.</title>
        <authorList>
            <person name="Cuomo C."/>
            <person name="Litvintseva A."/>
            <person name="Heitman J."/>
            <person name="Chen Y."/>
            <person name="Sun S."/>
            <person name="Springer D."/>
            <person name="Dromer F."/>
            <person name="Young S."/>
            <person name="Zeng Q."/>
            <person name="Chapman S."/>
            <person name="Gujja S."/>
            <person name="Saif S."/>
            <person name="Birren B."/>
        </authorList>
    </citation>
    <scope>NUCLEOTIDE SEQUENCE [LARGE SCALE GENOMIC DNA]</scope>
    <source>
        <strain evidence="7">BCC8398</strain>
    </source>
</reference>
<keyword evidence="3" id="KW-0175">Coiled coil</keyword>
<feature type="compositionally biased region" description="Low complexity" evidence="4">
    <location>
        <begin position="467"/>
        <end position="490"/>
    </location>
</feature>
<sequence length="570" mass="62708">MSSASDANGGAASEHEHSEDGLARTTNGQNKEEEHDHASSSSSAGAGAPSAATGASVEQHESGLSERERLYQLEEELENVRQEKEVLNGQYRGLLGKLTAMRTSLGDKLKEDAEELDRRENAINTLSAENAALQSTLTTLQSELSSASQESTSLQAQLAQLRSQSDSSSSDVLSLTREMRELRGEMERLRVEREEWEVEAGRERERREIVEDEMRAIERRQRDERRELERAVNELQAERERATNLQEVLGEFQAAKDSELRQATSELETQLRLAATSLSEYKLRAANAETRLSEISSNASKSSALERELREKNVLIGKLRHDAVVNNEHLTEALRRLRKNSSDNNVDRRLVTNILLSFLTTSRGDTKRFEMLSLLSTILSWDENEREKAGLQRKGGTTLATSAGEKDSRKRSTGGNEKERSAEEEAAMNESFSNLFVEFLLKEASQGQPSRPSISSPSPSDYAQQRTLSTTSLNSPLFSPSSQSQSFASFSPPPPPHQGTGTSGTNTPYSRPRGMSNSSYTSASGGGTERPSYFGTQGRKSSYGLKDVMSPNANSNSNQGGQGYGHGHGH</sequence>
<accession>A0A1B9GM18</accession>
<comment type="subcellular location">
    <subcellularLocation>
        <location evidence="1">Golgi apparatus</location>
    </subcellularLocation>
</comment>
<feature type="compositionally biased region" description="Basic and acidic residues" evidence="4">
    <location>
        <begin position="13"/>
        <end position="22"/>
    </location>
</feature>
<feature type="region of interest" description="Disordered" evidence="4">
    <location>
        <begin position="1"/>
        <end position="66"/>
    </location>
</feature>
<feature type="compositionally biased region" description="Low complexity" evidence="4">
    <location>
        <begin position="39"/>
        <end position="56"/>
    </location>
</feature>
<dbReference type="InterPro" id="IPR000237">
    <property type="entry name" value="GRIP_dom"/>
</dbReference>
<dbReference type="InterPro" id="IPR019459">
    <property type="entry name" value="GRAB"/>
</dbReference>
<dbReference type="Gene3D" id="1.10.287.1490">
    <property type="match status" value="1"/>
</dbReference>
<keyword evidence="2" id="KW-0333">Golgi apparatus</keyword>
<feature type="domain" description="GRIP" evidence="5">
    <location>
        <begin position="341"/>
        <end position="392"/>
    </location>
</feature>
<feature type="compositionally biased region" description="Low complexity" evidence="4">
    <location>
        <begin position="1"/>
        <end position="12"/>
    </location>
</feature>
<feature type="compositionally biased region" description="Gly residues" evidence="4">
    <location>
        <begin position="560"/>
        <end position="570"/>
    </location>
</feature>
<dbReference type="AlphaFoldDB" id="A0A1B9GM18"/>
<proteinExistence type="predicted"/>
<dbReference type="GO" id="GO:0005794">
    <property type="term" value="C:Golgi apparatus"/>
    <property type="evidence" value="ECO:0007669"/>
    <property type="project" value="UniProtKB-SubCell"/>
</dbReference>
<gene>
    <name evidence="6" type="ORF">I316_06506</name>
</gene>
<feature type="compositionally biased region" description="Low complexity" evidence="4">
    <location>
        <begin position="449"/>
        <end position="460"/>
    </location>
</feature>